<evidence type="ECO:0000256" key="3">
    <source>
        <dbReference type="ARBA" id="ARBA00022722"/>
    </source>
</evidence>
<dbReference type="EMBL" id="AFFK01016810">
    <property type="status" value="NOT_ANNOTATED_CDS"/>
    <property type="molecule type" value="Genomic_DNA"/>
</dbReference>
<dbReference type="Pfam" id="PF17917">
    <property type="entry name" value="RT_RNaseH"/>
    <property type="match status" value="1"/>
</dbReference>
<dbReference type="GO" id="GO:0016787">
    <property type="term" value="F:hydrolase activity"/>
    <property type="evidence" value="ECO:0007669"/>
    <property type="project" value="UniProtKB-KW"/>
</dbReference>
<keyword evidence="9" id="KW-1185">Reference proteome</keyword>
<keyword evidence="6" id="KW-0695">RNA-directed DNA polymerase</keyword>
<keyword evidence="4" id="KW-0255">Endonuclease</keyword>
<feature type="domain" description="Reverse transcriptase RNase H-like" evidence="7">
    <location>
        <begin position="17"/>
        <end position="120"/>
    </location>
</feature>
<dbReference type="HOGENOM" id="CLU_000384_23_4_1"/>
<keyword evidence="2" id="KW-0548">Nucleotidyltransferase</keyword>
<dbReference type="Proteomes" id="UP000014500">
    <property type="component" value="Unassembled WGS sequence"/>
</dbReference>
<proteinExistence type="predicted"/>
<name>T1IM39_STRMM</name>
<dbReference type="InterPro" id="IPR041373">
    <property type="entry name" value="RT_RNaseH"/>
</dbReference>
<dbReference type="PhylomeDB" id="T1IM39"/>
<evidence type="ECO:0000313" key="9">
    <source>
        <dbReference type="Proteomes" id="UP000014500"/>
    </source>
</evidence>
<evidence type="ECO:0000259" key="7">
    <source>
        <dbReference type="Pfam" id="PF17917"/>
    </source>
</evidence>
<evidence type="ECO:0000256" key="6">
    <source>
        <dbReference type="ARBA" id="ARBA00022918"/>
    </source>
</evidence>
<dbReference type="GO" id="GO:0003964">
    <property type="term" value="F:RNA-directed DNA polymerase activity"/>
    <property type="evidence" value="ECO:0007669"/>
    <property type="project" value="UniProtKB-KW"/>
</dbReference>
<evidence type="ECO:0000256" key="2">
    <source>
        <dbReference type="ARBA" id="ARBA00022695"/>
    </source>
</evidence>
<dbReference type="SUPFAM" id="SSF56672">
    <property type="entry name" value="DNA/RNA polymerases"/>
    <property type="match status" value="1"/>
</dbReference>
<dbReference type="OMA" id="YSKGCEN"/>
<evidence type="ECO:0000256" key="1">
    <source>
        <dbReference type="ARBA" id="ARBA00022679"/>
    </source>
</evidence>
<accession>T1IM39</accession>
<evidence type="ECO:0000256" key="4">
    <source>
        <dbReference type="ARBA" id="ARBA00022759"/>
    </source>
</evidence>
<dbReference type="EnsemblMetazoa" id="SMAR002033-RA">
    <property type="protein sequence ID" value="SMAR002033-PA"/>
    <property type="gene ID" value="SMAR002033"/>
</dbReference>
<dbReference type="InterPro" id="IPR043502">
    <property type="entry name" value="DNA/RNA_pol_sf"/>
</dbReference>
<organism evidence="8 9">
    <name type="scientific">Strigamia maritima</name>
    <name type="common">European centipede</name>
    <name type="synonym">Geophilus maritimus</name>
    <dbReference type="NCBI Taxonomy" id="126957"/>
    <lineage>
        <taxon>Eukaryota</taxon>
        <taxon>Metazoa</taxon>
        <taxon>Ecdysozoa</taxon>
        <taxon>Arthropoda</taxon>
        <taxon>Myriapoda</taxon>
        <taxon>Chilopoda</taxon>
        <taxon>Pleurostigmophora</taxon>
        <taxon>Geophilomorpha</taxon>
        <taxon>Linotaeniidae</taxon>
        <taxon>Strigamia</taxon>
    </lineage>
</organism>
<evidence type="ECO:0000256" key="5">
    <source>
        <dbReference type="ARBA" id="ARBA00022801"/>
    </source>
</evidence>
<dbReference type="GO" id="GO:0004519">
    <property type="term" value="F:endonuclease activity"/>
    <property type="evidence" value="ECO:0007669"/>
    <property type="project" value="UniProtKB-KW"/>
</dbReference>
<reference evidence="9" key="1">
    <citation type="submission" date="2011-05" db="EMBL/GenBank/DDBJ databases">
        <authorList>
            <person name="Richards S.R."/>
            <person name="Qu J."/>
            <person name="Jiang H."/>
            <person name="Jhangiani S.N."/>
            <person name="Agravi P."/>
            <person name="Goodspeed R."/>
            <person name="Gross S."/>
            <person name="Mandapat C."/>
            <person name="Jackson L."/>
            <person name="Mathew T."/>
            <person name="Pu L."/>
            <person name="Thornton R."/>
            <person name="Saada N."/>
            <person name="Wilczek-Boney K.B."/>
            <person name="Lee S."/>
            <person name="Kovar C."/>
            <person name="Wu Y."/>
            <person name="Scherer S.E."/>
            <person name="Worley K.C."/>
            <person name="Muzny D.M."/>
            <person name="Gibbs R."/>
        </authorList>
    </citation>
    <scope>NUCLEOTIDE SEQUENCE</scope>
    <source>
        <strain evidence="9">Brora</strain>
    </source>
</reference>
<dbReference type="CDD" id="cd09274">
    <property type="entry name" value="RNase_HI_RT_Ty3"/>
    <property type="match status" value="1"/>
</dbReference>
<evidence type="ECO:0000313" key="8">
    <source>
        <dbReference type="EnsemblMetazoa" id="SMAR002033-PA"/>
    </source>
</evidence>
<keyword evidence="3" id="KW-0540">Nuclease</keyword>
<dbReference type="AlphaFoldDB" id="T1IM39"/>
<dbReference type="eggNOG" id="KOG0017">
    <property type="taxonomic scope" value="Eukaryota"/>
</dbReference>
<reference evidence="8" key="2">
    <citation type="submission" date="2015-02" db="UniProtKB">
        <authorList>
            <consortium name="EnsemblMetazoa"/>
        </authorList>
    </citation>
    <scope>IDENTIFICATION</scope>
</reference>
<keyword evidence="1" id="KW-0808">Transferase</keyword>
<dbReference type="PANTHER" id="PTHR34072">
    <property type="entry name" value="ENZYMATIC POLYPROTEIN-RELATED"/>
    <property type="match status" value="1"/>
</dbReference>
<sequence>MKEELLKCIQLAHFRNDSETIVSVDASHEGLGACLQQKQDWKLVTIEFASRSIPNSYKTAHLNELECLAVHWAVTERFRFYLAAQKHFTVITDNWAVAHLQAKNNINRKYTRWILDLQEFSFTVKHHKGEKC</sequence>
<protein>
    <recommendedName>
        <fullName evidence="7">Reverse transcriptase RNase H-like domain-containing protein</fullName>
    </recommendedName>
</protein>
<dbReference type="STRING" id="126957.T1IM39"/>
<keyword evidence="5" id="KW-0378">Hydrolase</keyword>